<dbReference type="PANTHER" id="PTHR34300:SF2">
    <property type="entry name" value="QUEUOSINE PRECURSOR TRANSPORTER-RELATED"/>
    <property type="match status" value="1"/>
</dbReference>
<dbReference type="AlphaFoldDB" id="A0A558A7Z8"/>
<dbReference type="InterPro" id="IPR003744">
    <property type="entry name" value="YhhQ"/>
</dbReference>
<gene>
    <name evidence="3" type="ORF">FNH06_20525</name>
</gene>
<keyword evidence="1" id="KW-0472">Membrane</keyword>
<dbReference type="Proteomes" id="UP000318578">
    <property type="component" value="Unassembled WGS sequence"/>
</dbReference>
<protein>
    <submittedName>
        <fullName evidence="3">VUT family protein</fullName>
    </submittedName>
</protein>
<comment type="caution">
    <text evidence="3">The sequence shown here is derived from an EMBL/GenBank/DDBJ whole genome shotgun (WGS) entry which is preliminary data.</text>
</comment>
<proteinExistence type="predicted"/>
<evidence type="ECO:0000256" key="2">
    <source>
        <dbReference type="SAM" id="SignalP"/>
    </source>
</evidence>
<evidence type="ECO:0000313" key="3">
    <source>
        <dbReference type="EMBL" id="TVT20368.1"/>
    </source>
</evidence>
<evidence type="ECO:0000313" key="4">
    <source>
        <dbReference type="Proteomes" id="UP000318578"/>
    </source>
</evidence>
<feature type="transmembrane region" description="Helical" evidence="1">
    <location>
        <begin position="36"/>
        <end position="54"/>
    </location>
</feature>
<feature type="chain" id="PRO_5038787262" evidence="2">
    <location>
        <begin position="23"/>
        <end position="173"/>
    </location>
</feature>
<keyword evidence="2" id="KW-0732">Signal</keyword>
<keyword evidence="1" id="KW-1133">Transmembrane helix</keyword>
<sequence length="173" mass="17669">MTPSRWTSTTALLLCGYAAAIAAANWATTLWPQVPVFGLQIPAGAFFAGLVFTVRNLLQDAAGSRTALIAVVAGAALSGLVASPHVALASAAAFATSETADFAVYTRLRRRRPVVAMALSDTVGLLLDSLVFLSLAFGSLSLFGGQVAGKAVTTVVAVSVLTCARAGRRAVTT</sequence>
<keyword evidence="1" id="KW-0812">Transmembrane</keyword>
<keyword evidence="4" id="KW-1185">Reference proteome</keyword>
<evidence type="ECO:0000256" key="1">
    <source>
        <dbReference type="SAM" id="Phobius"/>
    </source>
</evidence>
<organism evidence="3 4">
    <name type="scientific">Amycolatopsis acidiphila</name>
    <dbReference type="NCBI Taxonomy" id="715473"/>
    <lineage>
        <taxon>Bacteria</taxon>
        <taxon>Bacillati</taxon>
        <taxon>Actinomycetota</taxon>
        <taxon>Actinomycetes</taxon>
        <taxon>Pseudonocardiales</taxon>
        <taxon>Pseudonocardiaceae</taxon>
        <taxon>Amycolatopsis</taxon>
    </lineage>
</organism>
<reference evidence="3 4" key="1">
    <citation type="submission" date="2019-07" db="EMBL/GenBank/DDBJ databases">
        <title>New species of Amycolatopsis and Streptomyces.</title>
        <authorList>
            <person name="Duangmal K."/>
            <person name="Teo W.F.A."/>
            <person name="Lipun K."/>
        </authorList>
    </citation>
    <scope>NUCLEOTIDE SEQUENCE [LARGE SCALE GENOMIC DNA]</scope>
    <source>
        <strain evidence="3 4">JCM 30562</strain>
    </source>
</reference>
<name>A0A558A7Z8_9PSEU</name>
<dbReference type="PANTHER" id="PTHR34300">
    <property type="entry name" value="QUEUOSINE PRECURSOR TRANSPORTER-RELATED"/>
    <property type="match status" value="1"/>
</dbReference>
<feature type="transmembrane region" description="Helical" evidence="1">
    <location>
        <begin position="114"/>
        <end position="137"/>
    </location>
</feature>
<dbReference type="OrthoDB" id="9155154at2"/>
<accession>A0A558A7Z8</accession>
<dbReference type="EMBL" id="VJZA01000036">
    <property type="protein sequence ID" value="TVT20368.1"/>
    <property type="molecule type" value="Genomic_DNA"/>
</dbReference>
<feature type="transmembrane region" description="Helical" evidence="1">
    <location>
        <begin position="66"/>
        <end position="94"/>
    </location>
</feature>
<feature type="signal peptide" evidence="2">
    <location>
        <begin position="1"/>
        <end position="22"/>
    </location>
</feature>
<dbReference type="Pfam" id="PF02592">
    <property type="entry name" value="Vut_1"/>
    <property type="match status" value="1"/>
</dbReference>